<accession>A0A835CNA9</accession>
<dbReference type="InterPro" id="IPR036770">
    <property type="entry name" value="Ankyrin_rpt-contain_sf"/>
</dbReference>
<comment type="caution">
    <text evidence="2">The sequence shown here is derived from an EMBL/GenBank/DDBJ whole genome shotgun (WGS) entry which is preliminary data.</text>
</comment>
<evidence type="ECO:0000256" key="1">
    <source>
        <dbReference type="SAM" id="MobiDB-lite"/>
    </source>
</evidence>
<organism evidence="2 3">
    <name type="scientific">Aphidius gifuensis</name>
    <name type="common">Parasitoid wasp</name>
    <dbReference type="NCBI Taxonomy" id="684658"/>
    <lineage>
        <taxon>Eukaryota</taxon>
        <taxon>Metazoa</taxon>
        <taxon>Ecdysozoa</taxon>
        <taxon>Arthropoda</taxon>
        <taxon>Hexapoda</taxon>
        <taxon>Insecta</taxon>
        <taxon>Pterygota</taxon>
        <taxon>Neoptera</taxon>
        <taxon>Endopterygota</taxon>
        <taxon>Hymenoptera</taxon>
        <taxon>Apocrita</taxon>
        <taxon>Ichneumonoidea</taxon>
        <taxon>Braconidae</taxon>
        <taxon>Aphidiinae</taxon>
        <taxon>Aphidius</taxon>
    </lineage>
</organism>
<evidence type="ECO:0000313" key="2">
    <source>
        <dbReference type="EMBL" id="KAF7987948.1"/>
    </source>
</evidence>
<dbReference type="SUPFAM" id="SSF48403">
    <property type="entry name" value="Ankyrin repeat"/>
    <property type="match status" value="1"/>
</dbReference>
<dbReference type="AlphaFoldDB" id="A0A835CNA9"/>
<dbReference type="OrthoDB" id="1601181at2759"/>
<keyword evidence="3" id="KW-1185">Reference proteome</keyword>
<proteinExistence type="predicted"/>
<feature type="compositionally biased region" description="Acidic residues" evidence="1">
    <location>
        <begin position="129"/>
        <end position="145"/>
    </location>
</feature>
<dbReference type="Proteomes" id="UP000639338">
    <property type="component" value="Unassembled WGS sequence"/>
</dbReference>
<sequence length="450" mass="51421">MMASSKTKSDLYLASCLCDGLEDLNEVKTLFSINKANPNVIQLYGITPLHLIVGNSSESFADEVTKIFIQHGVLLSNGGDLLSVDDDSKTPFDYAFEGSYRAISLLNEHYPYNEISIQNLSNDSKANDADDNDDEEDNDDVDNDIQDNPVEYKLGKILINKGDFVAEYVPSEIDTSINKINNTTLITNDVDNSFIKNSSLSNSQELNYHNNDDNFDESHSSIYHSLATINWDDKNTSLDNKNIIEKISNDNFNENYLNKLDALIVSKSPNFNIININKNQNLKNYISSVNSAMIKSNKYNISLSKMSMSKKDCQLNRLICSETSFYSIDKEYEYIDPVKNVAFIERRLLVLSPGRRLTEHGEVLGPRTNTTYHVYLKRRHILERKRDQNYEQCQKLKTVSKVEIKISLSPSSSELLTTDWLTNYKFYQDLEDTALREYQNIDDRSSKSHK</sequence>
<feature type="region of interest" description="Disordered" evidence="1">
    <location>
        <begin position="121"/>
        <end position="147"/>
    </location>
</feature>
<dbReference type="EMBL" id="JACMRX010000006">
    <property type="protein sequence ID" value="KAF7987948.1"/>
    <property type="molecule type" value="Genomic_DNA"/>
</dbReference>
<protein>
    <submittedName>
        <fullName evidence="2">Uncharacterized protein</fullName>
    </submittedName>
</protein>
<dbReference type="Gene3D" id="1.25.40.20">
    <property type="entry name" value="Ankyrin repeat-containing domain"/>
    <property type="match status" value="1"/>
</dbReference>
<gene>
    <name evidence="2" type="ORF">HCN44_004764</name>
</gene>
<name>A0A835CNA9_APHGI</name>
<reference evidence="2 3" key="1">
    <citation type="submission" date="2020-08" db="EMBL/GenBank/DDBJ databases">
        <title>Aphidius gifuensis genome sequencing and assembly.</title>
        <authorList>
            <person name="Du Z."/>
        </authorList>
    </citation>
    <scope>NUCLEOTIDE SEQUENCE [LARGE SCALE GENOMIC DNA]</scope>
    <source>
        <strain evidence="2">YNYX2018</strain>
        <tissue evidence="2">Adults</tissue>
    </source>
</reference>
<evidence type="ECO:0000313" key="3">
    <source>
        <dbReference type="Proteomes" id="UP000639338"/>
    </source>
</evidence>